<comment type="caution">
    <text evidence="11">The sequence shown here is derived from an EMBL/GenBank/DDBJ whole genome shotgun (WGS) entry which is preliminary data.</text>
</comment>
<sequence length="1010" mass="110927">MDLENPEAIPEPRKQQDGGRKKRKKRKKRHQKSSRKSNEGSTLQASTNLSQASAAWSSTTLATADEPESSDALPFRSSSEAPKLVPEPEDRSAGSAAAPEIGWLRPKGDSGPQQTISEGKMPVPHQPPQTSVIERESSARLPQQSTQSPAEEVPEPSAPAGRQRQLSEASLVAASPGTLVPSGRASSRHWGGSLFDMSPSTKFDETTLVLGSRASMPEVFGRWCPDKTSPECQVAVGLDGSSLPPGSMTERSLQHAATSKDAQLRPFEGQRRPSVVHWSSGYVRTPDRLSMVGTSGTAVSGQSAKISRSESEAQAPHATVRGTRVGRVDSGQIMVAGSLCCTFWLTTLGILLLMWGQQTREDREDPICTTDDCVRLAELIANITSATSVDPCEDFGAYVCSAVSSYIGEAHPKGNSVVPSAMDTAIPTWLDGLGGTLRDGSVTLRTGRKPLEMYDSCMGVDGSRGYGTDPTEFLRLLKEVGLSWPEDPPKGVDAICVFVSLAFLYEAPAWFSVAIAESSSASQEWRLVISPDRYTSSLWVRHEITMRSEEYVSFWKAMERSLVGDSGTSVDEKAIEETAKMNDDILSKLYAALTKPLKRTALSSIADMANYTTSITPASWFRALAGCLPLRPTLATEVFLTNIAYVRTIGDLFAAYDDQKLVRHLSWTFVQVYGPVVNPQLFSDQLEDANITLVYRPLFCGLNVEIPYKLLLSTLYYVARVSDYDRASINAAFDNLVATAVEKVSNCSWLDADGKYLTDAKVKAVNASIWPDEALLKTRLLESMYEGFPENKTSFSLYWVDSRRAIRRSKSRYQLYRRLSTGPINSQEPYLMYDAVANSVLVALGALVPPLYYQNATKGAMYGGIGFLMALHIIKSIDREGLRWDPNGNFVDSFLSQASLEEFVMLDLCPGRGRQMTAFPEIPAVEVAYAALKAALRKDGRRYRIAKNLSEEQVFFITLCYMTCVRGHVGIHHVGDNCNKALKNFPEFARTFSCTQGSKMNPRSKCLFFD</sequence>
<dbReference type="GO" id="GO:0005886">
    <property type="term" value="C:plasma membrane"/>
    <property type="evidence" value="ECO:0007669"/>
    <property type="project" value="TreeGrafter"/>
</dbReference>
<evidence type="ECO:0000256" key="8">
    <source>
        <dbReference type="SAM" id="MobiDB-lite"/>
    </source>
</evidence>
<keyword evidence="7" id="KW-0482">Metalloprotease</keyword>
<organism evidence="11 12">
    <name type="scientific">Rhipicephalus microplus</name>
    <name type="common">Cattle tick</name>
    <name type="synonym">Boophilus microplus</name>
    <dbReference type="NCBI Taxonomy" id="6941"/>
    <lineage>
        <taxon>Eukaryota</taxon>
        <taxon>Metazoa</taxon>
        <taxon>Ecdysozoa</taxon>
        <taxon>Arthropoda</taxon>
        <taxon>Chelicerata</taxon>
        <taxon>Arachnida</taxon>
        <taxon>Acari</taxon>
        <taxon>Parasitiformes</taxon>
        <taxon>Ixodida</taxon>
        <taxon>Ixodoidea</taxon>
        <taxon>Ixodidae</taxon>
        <taxon>Rhipicephalinae</taxon>
        <taxon>Rhipicephalus</taxon>
        <taxon>Boophilus</taxon>
    </lineage>
</organism>
<keyword evidence="5" id="KW-0378">Hydrolase</keyword>
<evidence type="ECO:0000259" key="9">
    <source>
        <dbReference type="Pfam" id="PF01431"/>
    </source>
</evidence>
<keyword evidence="6" id="KW-0862">Zinc</keyword>
<dbReference type="InterPro" id="IPR024079">
    <property type="entry name" value="MetalloPept_cat_dom_sf"/>
</dbReference>
<evidence type="ECO:0000256" key="5">
    <source>
        <dbReference type="ARBA" id="ARBA00022801"/>
    </source>
</evidence>
<keyword evidence="12" id="KW-1185">Reference proteome</keyword>
<dbReference type="GO" id="GO:0016485">
    <property type="term" value="P:protein processing"/>
    <property type="evidence" value="ECO:0007669"/>
    <property type="project" value="TreeGrafter"/>
</dbReference>
<dbReference type="GO" id="GO:0046872">
    <property type="term" value="F:metal ion binding"/>
    <property type="evidence" value="ECO:0007669"/>
    <property type="project" value="UniProtKB-KW"/>
</dbReference>
<dbReference type="Pfam" id="PF01431">
    <property type="entry name" value="Peptidase_M13"/>
    <property type="match status" value="2"/>
</dbReference>
<feature type="compositionally biased region" description="Polar residues" evidence="8">
    <location>
        <begin position="39"/>
        <end position="51"/>
    </location>
</feature>
<dbReference type="Gene3D" id="3.40.390.10">
    <property type="entry name" value="Collagenase (Catalytic Domain)"/>
    <property type="match status" value="2"/>
</dbReference>
<feature type="compositionally biased region" description="Basic residues" evidence="8">
    <location>
        <begin position="20"/>
        <end position="35"/>
    </location>
</feature>
<dbReference type="InterPro" id="IPR000718">
    <property type="entry name" value="Peptidase_M13"/>
</dbReference>
<evidence type="ECO:0000256" key="1">
    <source>
        <dbReference type="ARBA" id="ARBA00001947"/>
    </source>
</evidence>
<dbReference type="GO" id="GO:0004222">
    <property type="term" value="F:metalloendopeptidase activity"/>
    <property type="evidence" value="ECO:0007669"/>
    <property type="project" value="InterPro"/>
</dbReference>
<feature type="domain" description="Peptidase M13 C-terminal" evidence="9">
    <location>
        <begin position="833"/>
        <end position="902"/>
    </location>
</feature>
<feature type="region of interest" description="Disordered" evidence="8">
    <location>
        <begin position="1"/>
        <end position="167"/>
    </location>
</feature>
<feature type="compositionally biased region" description="Basic and acidic residues" evidence="8">
    <location>
        <begin position="10"/>
        <end position="19"/>
    </location>
</feature>
<keyword evidence="3" id="KW-0645">Protease</keyword>
<evidence type="ECO:0000256" key="4">
    <source>
        <dbReference type="ARBA" id="ARBA00022723"/>
    </source>
</evidence>
<gene>
    <name evidence="11" type="ORF">HPB51_021204</name>
</gene>
<dbReference type="PANTHER" id="PTHR11733:SF241">
    <property type="entry name" value="GH26575P-RELATED"/>
    <property type="match status" value="1"/>
</dbReference>
<evidence type="ECO:0000256" key="6">
    <source>
        <dbReference type="ARBA" id="ARBA00022833"/>
    </source>
</evidence>
<dbReference type="InterPro" id="IPR042089">
    <property type="entry name" value="Peptidase_M13_dom_2"/>
</dbReference>
<keyword evidence="4" id="KW-0479">Metal-binding</keyword>
<proteinExistence type="inferred from homology"/>
<dbReference type="InterPro" id="IPR018497">
    <property type="entry name" value="Peptidase_M13_C"/>
</dbReference>
<evidence type="ECO:0000313" key="11">
    <source>
        <dbReference type="EMBL" id="KAH8042120.1"/>
    </source>
</evidence>
<reference evidence="11" key="2">
    <citation type="submission" date="2021-09" db="EMBL/GenBank/DDBJ databases">
        <authorList>
            <person name="Jia N."/>
            <person name="Wang J."/>
            <person name="Shi W."/>
            <person name="Du L."/>
            <person name="Sun Y."/>
            <person name="Zhan W."/>
            <person name="Jiang J."/>
            <person name="Wang Q."/>
            <person name="Zhang B."/>
            <person name="Ji P."/>
            <person name="Sakyi L.B."/>
            <person name="Cui X."/>
            <person name="Yuan T."/>
            <person name="Jiang B."/>
            <person name="Yang W."/>
            <person name="Lam T.T.-Y."/>
            <person name="Chang Q."/>
            <person name="Ding S."/>
            <person name="Wang X."/>
            <person name="Zhu J."/>
            <person name="Ruan X."/>
            <person name="Zhao L."/>
            <person name="Wei J."/>
            <person name="Que T."/>
            <person name="Du C."/>
            <person name="Cheng J."/>
            <person name="Dai P."/>
            <person name="Han X."/>
            <person name="Huang E."/>
            <person name="Gao Y."/>
            <person name="Liu J."/>
            <person name="Shao H."/>
            <person name="Ye R."/>
            <person name="Li L."/>
            <person name="Wei W."/>
            <person name="Wang X."/>
            <person name="Wang C."/>
            <person name="Huo Q."/>
            <person name="Li W."/>
            <person name="Guo W."/>
            <person name="Chen H."/>
            <person name="Chen S."/>
            <person name="Zhou L."/>
            <person name="Zhou L."/>
            <person name="Ni X."/>
            <person name="Tian J."/>
            <person name="Zhou Y."/>
            <person name="Sheng Y."/>
            <person name="Liu T."/>
            <person name="Pan Y."/>
            <person name="Xia L."/>
            <person name="Li J."/>
            <person name="Zhao F."/>
            <person name="Cao W."/>
        </authorList>
    </citation>
    <scope>NUCLEOTIDE SEQUENCE</scope>
    <source>
        <strain evidence="11">Rmic-2018</strain>
        <tissue evidence="11">Larvae</tissue>
    </source>
</reference>
<evidence type="ECO:0000256" key="3">
    <source>
        <dbReference type="ARBA" id="ARBA00022670"/>
    </source>
</evidence>
<dbReference type="PROSITE" id="PS51885">
    <property type="entry name" value="NEPRILYSIN"/>
    <property type="match status" value="1"/>
</dbReference>
<dbReference type="PANTHER" id="PTHR11733">
    <property type="entry name" value="ZINC METALLOPROTEASE FAMILY M13 NEPRILYSIN-RELATED"/>
    <property type="match status" value="1"/>
</dbReference>
<evidence type="ECO:0000256" key="2">
    <source>
        <dbReference type="ARBA" id="ARBA00007357"/>
    </source>
</evidence>
<name>A0A9J6F958_RHIMP</name>
<evidence type="ECO:0000259" key="10">
    <source>
        <dbReference type="Pfam" id="PF05649"/>
    </source>
</evidence>
<dbReference type="EMBL" id="JABSTU010000001">
    <property type="protein sequence ID" value="KAH8042120.1"/>
    <property type="molecule type" value="Genomic_DNA"/>
</dbReference>
<feature type="domain" description="Peptidase M13 C-terminal" evidence="9">
    <location>
        <begin position="924"/>
        <end position="1006"/>
    </location>
</feature>
<dbReference type="InterPro" id="IPR008753">
    <property type="entry name" value="Peptidase_M13_N"/>
</dbReference>
<dbReference type="SUPFAM" id="SSF55486">
    <property type="entry name" value="Metalloproteases ('zincins'), catalytic domain"/>
    <property type="match status" value="1"/>
</dbReference>
<evidence type="ECO:0000313" key="12">
    <source>
        <dbReference type="Proteomes" id="UP000821866"/>
    </source>
</evidence>
<dbReference type="VEuPathDB" id="VectorBase:LOC119161562"/>
<protein>
    <submittedName>
        <fullName evidence="11">Uncharacterized protein</fullName>
    </submittedName>
</protein>
<comment type="similarity">
    <text evidence="2">Belongs to the peptidase M13 family.</text>
</comment>
<reference evidence="11" key="1">
    <citation type="journal article" date="2020" name="Cell">
        <title>Large-Scale Comparative Analyses of Tick Genomes Elucidate Their Genetic Diversity and Vector Capacities.</title>
        <authorList>
            <consortium name="Tick Genome and Microbiome Consortium (TIGMIC)"/>
            <person name="Jia N."/>
            <person name="Wang J."/>
            <person name="Shi W."/>
            <person name="Du L."/>
            <person name="Sun Y."/>
            <person name="Zhan W."/>
            <person name="Jiang J.F."/>
            <person name="Wang Q."/>
            <person name="Zhang B."/>
            <person name="Ji P."/>
            <person name="Bell-Sakyi L."/>
            <person name="Cui X.M."/>
            <person name="Yuan T.T."/>
            <person name="Jiang B.G."/>
            <person name="Yang W.F."/>
            <person name="Lam T.T."/>
            <person name="Chang Q.C."/>
            <person name="Ding S.J."/>
            <person name="Wang X.J."/>
            <person name="Zhu J.G."/>
            <person name="Ruan X.D."/>
            <person name="Zhao L."/>
            <person name="Wei J.T."/>
            <person name="Ye R.Z."/>
            <person name="Que T.C."/>
            <person name="Du C.H."/>
            <person name="Zhou Y.H."/>
            <person name="Cheng J.X."/>
            <person name="Dai P.F."/>
            <person name="Guo W.B."/>
            <person name="Han X.H."/>
            <person name="Huang E.J."/>
            <person name="Li L.F."/>
            <person name="Wei W."/>
            <person name="Gao Y.C."/>
            <person name="Liu J.Z."/>
            <person name="Shao H.Z."/>
            <person name="Wang X."/>
            <person name="Wang C.C."/>
            <person name="Yang T.C."/>
            <person name="Huo Q.B."/>
            <person name="Li W."/>
            <person name="Chen H.Y."/>
            <person name="Chen S.E."/>
            <person name="Zhou L.G."/>
            <person name="Ni X.B."/>
            <person name="Tian J.H."/>
            <person name="Sheng Y."/>
            <person name="Liu T."/>
            <person name="Pan Y.S."/>
            <person name="Xia L.Y."/>
            <person name="Li J."/>
            <person name="Zhao F."/>
            <person name="Cao W.C."/>
        </authorList>
    </citation>
    <scope>NUCLEOTIDE SEQUENCE</scope>
    <source>
        <strain evidence="11">Rmic-2018</strain>
    </source>
</reference>
<dbReference type="AlphaFoldDB" id="A0A9J6F958"/>
<dbReference type="Proteomes" id="UP000821866">
    <property type="component" value="Chromosome 1"/>
</dbReference>
<accession>A0A9J6F958</accession>
<evidence type="ECO:0000256" key="7">
    <source>
        <dbReference type="ARBA" id="ARBA00023049"/>
    </source>
</evidence>
<feature type="domain" description="Peptidase M13 N-terminal" evidence="10">
    <location>
        <begin position="391"/>
        <end position="769"/>
    </location>
</feature>
<dbReference type="Gene3D" id="1.10.1380.10">
    <property type="entry name" value="Neutral endopeptidase , domain2"/>
    <property type="match status" value="1"/>
</dbReference>
<comment type="cofactor">
    <cofactor evidence="1">
        <name>Zn(2+)</name>
        <dbReference type="ChEBI" id="CHEBI:29105"/>
    </cofactor>
</comment>
<feature type="compositionally biased region" description="Low complexity" evidence="8">
    <location>
        <begin position="52"/>
        <end position="64"/>
    </location>
</feature>
<dbReference type="Pfam" id="PF05649">
    <property type="entry name" value="Peptidase_M13_N"/>
    <property type="match status" value="1"/>
</dbReference>